<name>A0ACA9SFN9_9GLOM</name>
<accession>A0ACA9SFN9</accession>
<keyword evidence="2" id="KW-1185">Reference proteome</keyword>
<gene>
    <name evidence="1" type="ORF">RPERSI_LOCUS30371</name>
</gene>
<evidence type="ECO:0000313" key="1">
    <source>
        <dbReference type="EMBL" id="CAG8837620.1"/>
    </source>
</evidence>
<evidence type="ECO:0000313" key="2">
    <source>
        <dbReference type="Proteomes" id="UP000789920"/>
    </source>
</evidence>
<dbReference type="EMBL" id="CAJVQC010118204">
    <property type="protein sequence ID" value="CAG8837620.1"/>
    <property type="molecule type" value="Genomic_DNA"/>
</dbReference>
<dbReference type="Proteomes" id="UP000789920">
    <property type="component" value="Unassembled WGS sequence"/>
</dbReference>
<protein>
    <submittedName>
        <fullName evidence="1">25065_t:CDS:1</fullName>
    </submittedName>
</protein>
<feature type="non-terminal residue" evidence="1">
    <location>
        <position position="1"/>
    </location>
</feature>
<proteinExistence type="predicted"/>
<comment type="caution">
    <text evidence="1">The sequence shown here is derived from an EMBL/GenBank/DDBJ whole genome shotgun (WGS) entry which is preliminary data.</text>
</comment>
<reference evidence="1" key="1">
    <citation type="submission" date="2021-06" db="EMBL/GenBank/DDBJ databases">
        <authorList>
            <person name="Kallberg Y."/>
            <person name="Tangrot J."/>
            <person name="Rosling A."/>
        </authorList>
    </citation>
    <scope>NUCLEOTIDE SEQUENCE</scope>
    <source>
        <strain evidence="1">MA461A</strain>
    </source>
</reference>
<organism evidence="1 2">
    <name type="scientific">Racocetra persica</name>
    <dbReference type="NCBI Taxonomy" id="160502"/>
    <lineage>
        <taxon>Eukaryota</taxon>
        <taxon>Fungi</taxon>
        <taxon>Fungi incertae sedis</taxon>
        <taxon>Mucoromycota</taxon>
        <taxon>Glomeromycotina</taxon>
        <taxon>Glomeromycetes</taxon>
        <taxon>Diversisporales</taxon>
        <taxon>Gigasporaceae</taxon>
        <taxon>Racocetra</taxon>
    </lineage>
</organism>
<sequence>NIPSEDFIGNFPPIEEFKIYDVWFYSKPEFDTSTNKETRHTLPSARVYLLGT</sequence>
<feature type="non-terminal residue" evidence="1">
    <location>
        <position position="52"/>
    </location>
</feature>